<proteinExistence type="inferred from homology"/>
<dbReference type="InterPro" id="IPR023214">
    <property type="entry name" value="HAD_sf"/>
</dbReference>
<dbReference type="SFLD" id="SFLDF00027">
    <property type="entry name" value="p-type_atpase"/>
    <property type="match status" value="1"/>
</dbReference>
<dbReference type="PANTHER" id="PTHR42861">
    <property type="entry name" value="CALCIUM-TRANSPORTING ATPASE"/>
    <property type="match status" value="1"/>
</dbReference>
<feature type="transmembrane region" description="Helical" evidence="20">
    <location>
        <begin position="289"/>
        <end position="307"/>
    </location>
</feature>
<comment type="subcellular location">
    <subcellularLocation>
        <location evidence="1">Golgi apparatus</location>
        <location evidence="1">trans-Golgi network membrane</location>
        <topology evidence="1">Multi-pass membrane protein</topology>
    </subcellularLocation>
    <subcellularLocation>
        <location evidence="20">Membrane</location>
        <topology evidence="20">Multi-pass membrane protein</topology>
    </subcellularLocation>
    <subcellularLocation>
        <location evidence="2">Sarcoplasmic reticulum membrane</location>
        <topology evidence="2">Multi-pass membrane protein</topology>
    </subcellularLocation>
</comment>
<comment type="catalytic activity">
    <reaction evidence="18">
        <text>Ca(2+)(in) + ATP + H2O = Ca(2+)(out) + ADP + phosphate + H(+)</text>
        <dbReference type="Rhea" id="RHEA:18105"/>
        <dbReference type="ChEBI" id="CHEBI:15377"/>
        <dbReference type="ChEBI" id="CHEBI:15378"/>
        <dbReference type="ChEBI" id="CHEBI:29108"/>
        <dbReference type="ChEBI" id="CHEBI:30616"/>
        <dbReference type="ChEBI" id="CHEBI:43474"/>
        <dbReference type="ChEBI" id="CHEBI:456216"/>
        <dbReference type="EC" id="7.2.2.10"/>
    </reaction>
    <physiologicalReaction direction="left-to-right" evidence="18">
        <dbReference type="Rhea" id="RHEA:18106"/>
    </physiologicalReaction>
</comment>
<feature type="transmembrane region" description="Helical" evidence="20">
    <location>
        <begin position="901"/>
        <end position="919"/>
    </location>
</feature>
<dbReference type="InterPro" id="IPR023299">
    <property type="entry name" value="ATPase_P-typ_cyto_dom_N"/>
</dbReference>
<keyword evidence="9 20" id="KW-0106">Calcium</keyword>
<keyword evidence="5 20" id="KW-0109">Calcium transport</keyword>
<keyword evidence="12" id="KW-0703">Sarcoplasmic reticulum</keyword>
<keyword evidence="17 20" id="KW-0472">Membrane</keyword>
<keyword evidence="14 20" id="KW-1133">Transmembrane helix</keyword>
<dbReference type="NCBIfam" id="TIGR01522">
    <property type="entry name" value="ATPase-IIA2_Ca"/>
    <property type="match status" value="1"/>
</dbReference>
<dbReference type="SFLD" id="SFLDG00002">
    <property type="entry name" value="C1.7:_P-type_atpase_like"/>
    <property type="match status" value="1"/>
</dbReference>
<dbReference type="InterPro" id="IPR059000">
    <property type="entry name" value="ATPase_P-type_domA"/>
</dbReference>
<evidence type="ECO:0000256" key="16">
    <source>
        <dbReference type="ARBA" id="ARBA00023065"/>
    </source>
</evidence>
<comment type="caution">
    <text evidence="20">Lacks conserved residue(s) required for the propagation of feature annotation.</text>
</comment>
<dbReference type="WBParaSite" id="EVEC_0000414001-mRNA-1">
    <property type="protein sequence ID" value="EVEC_0000414001-mRNA-1"/>
    <property type="gene ID" value="EVEC_0000414001"/>
</dbReference>
<evidence type="ECO:0000256" key="5">
    <source>
        <dbReference type="ARBA" id="ARBA00022568"/>
    </source>
</evidence>
<evidence type="ECO:0000256" key="6">
    <source>
        <dbReference type="ARBA" id="ARBA00022692"/>
    </source>
</evidence>
<feature type="transmembrane region" description="Helical" evidence="20">
    <location>
        <begin position="835"/>
        <end position="852"/>
    </location>
</feature>
<name>A0A0N4V2C2_ENTVE</name>
<dbReference type="Gene3D" id="3.40.1110.10">
    <property type="entry name" value="Calcium-transporting ATPase, cytoplasmic domain N"/>
    <property type="match status" value="1"/>
</dbReference>
<dbReference type="EMBL" id="UXUI01007699">
    <property type="protein sequence ID" value="VDD88758.1"/>
    <property type="molecule type" value="Genomic_DNA"/>
</dbReference>
<feature type="transmembrane region" description="Helical" evidence="20">
    <location>
        <begin position="802"/>
        <end position="823"/>
    </location>
</feature>
<evidence type="ECO:0000256" key="17">
    <source>
        <dbReference type="ARBA" id="ARBA00023136"/>
    </source>
</evidence>
<dbReference type="GO" id="GO:0005794">
    <property type="term" value="C:Golgi apparatus"/>
    <property type="evidence" value="ECO:0007669"/>
    <property type="project" value="UniProtKB-SubCell"/>
</dbReference>
<keyword evidence="7" id="KW-0479">Metal-binding</keyword>
<dbReference type="Pfam" id="PF00689">
    <property type="entry name" value="Cation_ATPase_C"/>
    <property type="match status" value="1"/>
</dbReference>
<dbReference type="InterPro" id="IPR006413">
    <property type="entry name" value="P-type_ATPase_IIA_PMR1"/>
</dbReference>
<gene>
    <name evidence="22" type="ORF">EVEC_LOCUS3848</name>
</gene>
<dbReference type="Gene3D" id="3.40.50.1000">
    <property type="entry name" value="HAD superfamily/HAD-like"/>
    <property type="match status" value="1"/>
</dbReference>
<organism evidence="24">
    <name type="scientific">Enterobius vermicularis</name>
    <name type="common">Human pinworm</name>
    <dbReference type="NCBI Taxonomy" id="51028"/>
    <lineage>
        <taxon>Eukaryota</taxon>
        <taxon>Metazoa</taxon>
        <taxon>Ecdysozoa</taxon>
        <taxon>Nematoda</taxon>
        <taxon>Chromadorea</taxon>
        <taxon>Rhabditida</taxon>
        <taxon>Spirurina</taxon>
        <taxon>Oxyuridomorpha</taxon>
        <taxon>Oxyuroidea</taxon>
        <taxon>Oxyuridae</taxon>
        <taxon>Enterobius</taxon>
    </lineage>
</organism>
<evidence type="ECO:0000256" key="11">
    <source>
        <dbReference type="ARBA" id="ARBA00022842"/>
    </source>
</evidence>
<evidence type="ECO:0000259" key="21">
    <source>
        <dbReference type="SMART" id="SM00831"/>
    </source>
</evidence>
<dbReference type="InterPro" id="IPR006068">
    <property type="entry name" value="ATPase_P-typ_cation-transptr_C"/>
</dbReference>
<dbReference type="InterPro" id="IPR008250">
    <property type="entry name" value="ATPase_P-typ_transduc_dom_A_sf"/>
</dbReference>
<dbReference type="SUPFAM" id="SSF81660">
    <property type="entry name" value="Metal cation-transporting ATPase, ATP-binding domain N"/>
    <property type="match status" value="1"/>
</dbReference>
<dbReference type="NCBIfam" id="TIGR01494">
    <property type="entry name" value="ATPase_P-type"/>
    <property type="match status" value="2"/>
</dbReference>
<dbReference type="GO" id="GO:0005388">
    <property type="term" value="F:P-type calcium transporter activity"/>
    <property type="evidence" value="ECO:0007669"/>
    <property type="project" value="UniProtKB-EC"/>
</dbReference>
<dbReference type="InterPro" id="IPR018303">
    <property type="entry name" value="ATPase_P-typ_P_site"/>
</dbReference>
<dbReference type="OrthoDB" id="3352408at2759"/>
<accession>A0A0N4V2C2</accession>
<evidence type="ECO:0000256" key="18">
    <source>
        <dbReference type="ARBA" id="ARBA00047282"/>
    </source>
</evidence>
<keyword evidence="13" id="KW-1278">Translocase</keyword>
<protein>
    <recommendedName>
        <fullName evidence="20">Calcium-transporting ATPase</fullName>
        <ecNumber evidence="20">7.2.2.10</ecNumber>
    </recommendedName>
</protein>
<dbReference type="GO" id="GO:0005524">
    <property type="term" value="F:ATP binding"/>
    <property type="evidence" value="ECO:0007669"/>
    <property type="project" value="UniProtKB-KW"/>
</dbReference>
<evidence type="ECO:0000256" key="14">
    <source>
        <dbReference type="ARBA" id="ARBA00022989"/>
    </source>
</evidence>
<dbReference type="InterPro" id="IPR044492">
    <property type="entry name" value="P_typ_ATPase_HD_dom"/>
</dbReference>
<evidence type="ECO:0000313" key="22">
    <source>
        <dbReference type="EMBL" id="VDD88758.1"/>
    </source>
</evidence>
<dbReference type="Pfam" id="PF00122">
    <property type="entry name" value="E1-E2_ATPase"/>
    <property type="match status" value="1"/>
</dbReference>
<evidence type="ECO:0000256" key="7">
    <source>
        <dbReference type="ARBA" id="ARBA00022723"/>
    </source>
</evidence>
<keyword evidence="6 20" id="KW-0812">Transmembrane</keyword>
<keyword evidence="23" id="KW-1185">Reference proteome</keyword>
<dbReference type="PRINTS" id="PR00119">
    <property type="entry name" value="CATATPASE"/>
</dbReference>
<dbReference type="SUPFAM" id="SSF81653">
    <property type="entry name" value="Calcium ATPase, transduction domain A"/>
    <property type="match status" value="1"/>
</dbReference>
<dbReference type="Pfam" id="PF00690">
    <property type="entry name" value="Cation_ATPase_N"/>
    <property type="match status" value="1"/>
</dbReference>
<dbReference type="STRING" id="51028.A0A0N4V2C2"/>
<evidence type="ECO:0000256" key="3">
    <source>
        <dbReference type="ARBA" id="ARBA00005675"/>
    </source>
</evidence>
<reference evidence="24" key="1">
    <citation type="submission" date="2017-02" db="UniProtKB">
        <authorList>
            <consortium name="WormBaseParasite"/>
        </authorList>
    </citation>
    <scope>IDENTIFICATION</scope>
</reference>
<dbReference type="PROSITE" id="PS00154">
    <property type="entry name" value="ATPASE_E1_E2"/>
    <property type="match status" value="1"/>
</dbReference>
<evidence type="ECO:0000256" key="8">
    <source>
        <dbReference type="ARBA" id="ARBA00022741"/>
    </source>
</evidence>
<sequence>MAPSAYFPWTRHIKEKGCSLDSLEPNKEGLLVTDANDNMLHYQSTFEASSLSYMEIAETLRTDLTRGLSASEALRRQKFNGYNEFEIADREPLWQKYLEQFKSPLILLLLASAAVSLLMKQLDDAVSITAAIVIVVTVGFVQEYRSEKTLDQLNKLVPPSCHAVRDGKEMQFLARELVPGDLVLLSVGDRVPADLRLTEAVDLQVDESSFTGEMEPRLKHVKPLKSDLVTEHIDNVVYMGTLIRSGHGKGLTIGTGANTRFGEVFKMMQSEESPKTPLQNSMDHLGTQLSFYSFGVIGIIFLIGLVQDRDILEMFTIGVSLAVAAIPEGLPIVVAVTLAIGVIRMASRRAVVKKLPAVETLGCVTVICSDKTGTLTKNEMTAVTVVSSDGLVADVLGTGYSLEGGLCCTGGERIIGNSHPSLSRVIEIGCVCNNAALTNGTLIGQPTEGALLVLAMKAHIDERRSFYRRTEEIPFTSDSKFMAVQCEFKDASLKMIRFQCGVSSEMFLKGALDRVLEKCVGYLENGKDVALLDEASKEKFIETARKLGSTGLRVIALACGPNEQELYFAGLVGIFDPPRQGVTESIEVVQSAGVKVKMVTGDSYETACSIGARLQLFNTSTNCLSGPQIDQMTDVELESVIREVSIFYRSSPKHKLRIVKALQNLGEVVAMTGDGVNDAVALKKADIGIAMGKSGTDEAADMVLLDDDFYTIRSAIEEGKGIYHNITNFVRFQLSTSVAALSLIAISTLFHFENPLNAMQILWINIIMDGPPAQSLGVEPVDKDIIRQPPRNVQQPMITHSLIKNVLISASIIITGTLSVFYMEMSADNKITPRDTTMTFTCFVLFDMWNALACRSSRKMIWEIGLFRNRMFCLAVSGSLICQLAVIYLPPLQHIFQTEALSLYDLLFLTTLTSLVFVVSEVRKYLELRSARSYHLCPQANDL</sequence>
<dbReference type="FunFam" id="3.40.1110.10:FF:000006">
    <property type="entry name" value="Calcium-transporting ATPase"/>
    <property type="match status" value="1"/>
</dbReference>
<comment type="similarity">
    <text evidence="3">Belongs to the cation transport ATPase (P-type) (TC 3.A.3) family. Type IIA subfamily.</text>
</comment>
<feature type="domain" description="Cation-transporting P-type ATPase N-terminal" evidence="21">
    <location>
        <begin position="47"/>
        <end position="121"/>
    </location>
</feature>
<feature type="transmembrane region" description="Helical" evidence="20">
    <location>
        <begin position="125"/>
        <end position="141"/>
    </location>
</feature>
<dbReference type="InterPro" id="IPR001757">
    <property type="entry name" value="P_typ_ATPase"/>
</dbReference>
<evidence type="ECO:0000313" key="24">
    <source>
        <dbReference type="WBParaSite" id="EVEC_0000414001-mRNA-1"/>
    </source>
</evidence>
<evidence type="ECO:0000256" key="19">
    <source>
        <dbReference type="ARBA" id="ARBA00047330"/>
    </source>
</evidence>
<evidence type="ECO:0000256" key="2">
    <source>
        <dbReference type="ARBA" id="ARBA00004326"/>
    </source>
</evidence>
<dbReference type="InterPro" id="IPR023298">
    <property type="entry name" value="ATPase_P-typ_TM_dom_sf"/>
</dbReference>
<dbReference type="GO" id="GO:0016887">
    <property type="term" value="F:ATP hydrolysis activity"/>
    <property type="evidence" value="ECO:0007669"/>
    <property type="project" value="InterPro"/>
</dbReference>
<keyword evidence="15" id="KW-0333">Golgi apparatus</keyword>
<keyword evidence="16 20" id="KW-0406">Ion transport</keyword>
<keyword evidence="8 20" id="KW-0547">Nucleotide-binding</keyword>
<evidence type="ECO:0000313" key="23">
    <source>
        <dbReference type="Proteomes" id="UP000274131"/>
    </source>
</evidence>
<dbReference type="Proteomes" id="UP000274131">
    <property type="component" value="Unassembled WGS sequence"/>
</dbReference>
<evidence type="ECO:0000256" key="15">
    <source>
        <dbReference type="ARBA" id="ARBA00023034"/>
    </source>
</evidence>
<dbReference type="SFLD" id="SFLDS00003">
    <property type="entry name" value="Haloacid_Dehalogenase"/>
    <property type="match status" value="1"/>
</dbReference>
<reference evidence="22 23" key="2">
    <citation type="submission" date="2018-10" db="EMBL/GenBank/DDBJ databases">
        <authorList>
            <consortium name="Pathogen Informatics"/>
        </authorList>
    </citation>
    <scope>NUCLEOTIDE SEQUENCE [LARGE SCALE GENOMIC DNA]</scope>
</reference>
<dbReference type="InterPro" id="IPR036412">
    <property type="entry name" value="HAD-like_sf"/>
</dbReference>
<dbReference type="InterPro" id="IPR004014">
    <property type="entry name" value="ATPase_P-typ_cation-transptr_N"/>
</dbReference>
<dbReference type="EC" id="7.2.2.10" evidence="20"/>
<keyword evidence="4 20" id="KW-0813">Transport</keyword>
<comment type="function">
    <text evidence="20">Catalyzes the hydrolysis of ATP coupled with the transport of calcium.</text>
</comment>
<dbReference type="SUPFAM" id="SSF81665">
    <property type="entry name" value="Calcium ATPase, transmembrane domain M"/>
    <property type="match status" value="1"/>
</dbReference>
<dbReference type="FunFam" id="2.70.150.10:FF:000008">
    <property type="entry name" value="Calcium-transporting ATPase"/>
    <property type="match status" value="1"/>
</dbReference>
<dbReference type="Pfam" id="PF13246">
    <property type="entry name" value="Cation_ATPase"/>
    <property type="match status" value="1"/>
</dbReference>
<evidence type="ECO:0000256" key="10">
    <source>
        <dbReference type="ARBA" id="ARBA00022840"/>
    </source>
</evidence>
<evidence type="ECO:0000256" key="13">
    <source>
        <dbReference type="ARBA" id="ARBA00022967"/>
    </source>
</evidence>
<evidence type="ECO:0000256" key="1">
    <source>
        <dbReference type="ARBA" id="ARBA00004166"/>
    </source>
</evidence>
<comment type="catalytic activity">
    <reaction evidence="19">
        <text>Mn(2+)(in) + ATP + H2O = Mn(2+)(out) + ADP + phosphate + H(+)</text>
        <dbReference type="Rhea" id="RHEA:66820"/>
        <dbReference type="ChEBI" id="CHEBI:15377"/>
        <dbReference type="ChEBI" id="CHEBI:15378"/>
        <dbReference type="ChEBI" id="CHEBI:29035"/>
        <dbReference type="ChEBI" id="CHEBI:30616"/>
        <dbReference type="ChEBI" id="CHEBI:43474"/>
        <dbReference type="ChEBI" id="CHEBI:456216"/>
    </reaction>
    <physiologicalReaction direction="left-to-right" evidence="19">
        <dbReference type="Rhea" id="RHEA:66821"/>
    </physiologicalReaction>
</comment>
<dbReference type="GO" id="GO:0033017">
    <property type="term" value="C:sarcoplasmic reticulum membrane"/>
    <property type="evidence" value="ECO:0007669"/>
    <property type="project" value="UniProtKB-SubCell"/>
</dbReference>
<keyword evidence="11" id="KW-0460">Magnesium</keyword>
<dbReference type="GO" id="GO:0046872">
    <property type="term" value="F:metal ion binding"/>
    <property type="evidence" value="ECO:0007669"/>
    <property type="project" value="UniProtKB-KW"/>
</dbReference>
<feature type="transmembrane region" description="Helical" evidence="20">
    <location>
        <begin position="872"/>
        <end position="889"/>
    </location>
</feature>
<keyword evidence="10 20" id="KW-0067">ATP-binding</keyword>
<feature type="transmembrane region" description="Helical" evidence="20">
    <location>
        <begin position="319"/>
        <end position="343"/>
    </location>
</feature>
<evidence type="ECO:0000256" key="4">
    <source>
        <dbReference type="ARBA" id="ARBA00022448"/>
    </source>
</evidence>
<dbReference type="AlphaFoldDB" id="A0A0N4V2C2"/>
<dbReference type="Gene3D" id="2.70.150.10">
    <property type="entry name" value="Calcium-transporting ATPase, cytoplasmic transduction domain A"/>
    <property type="match status" value="1"/>
</dbReference>
<dbReference type="SUPFAM" id="SSF56784">
    <property type="entry name" value="HAD-like"/>
    <property type="match status" value="1"/>
</dbReference>
<evidence type="ECO:0000256" key="9">
    <source>
        <dbReference type="ARBA" id="ARBA00022837"/>
    </source>
</evidence>
<dbReference type="SMART" id="SM00831">
    <property type="entry name" value="Cation_ATPase_N"/>
    <property type="match status" value="1"/>
</dbReference>
<dbReference type="Gene3D" id="1.20.1110.10">
    <property type="entry name" value="Calcium-transporting ATPase, transmembrane domain"/>
    <property type="match status" value="1"/>
</dbReference>
<dbReference type="PRINTS" id="PR00121">
    <property type="entry name" value="NAKATPASE"/>
</dbReference>
<evidence type="ECO:0000256" key="12">
    <source>
        <dbReference type="ARBA" id="ARBA00022951"/>
    </source>
</evidence>
<evidence type="ECO:0000256" key="20">
    <source>
        <dbReference type="RuleBase" id="RU361146"/>
    </source>
</evidence>